<feature type="domain" description="TonB-dependent receptor plug" evidence="11">
    <location>
        <begin position="116"/>
        <end position="221"/>
    </location>
</feature>
<gene>
    <name evidence="12" type="ORF">H0S70_01210</name>
</gene>
<keyword evidence="6 8" id="KW-0472">Membrane</keyword>
<evidence type="ECO:0000256" key="6">
    <source>
        <dbReference type="ARBA" id="ARBA00023136"/>
    </source>
</evidence>
<evidence type="ECO:0000256" key="4">
    <source>
        <dbReference type="ARBA" id="ARBA00022692"/>
    </source>
</evidence>
<dbReference type="PROSITE" id="PS52016">
    <property type="entry name" value="TONB_DEPENDENT_REC_3"/>
    <property type="match status" value="1"/>
</dbReference>
<sequence length="1064" mass="119987">MKKSLFITLIILGSLLHAQKMLRGTVIDESTNLPLTGVNVSFEDSDKLVLTDQYGKFELPITQEGKKVKFRFNGYETVEFSVDQLNKSNFIIRLKYKIKEIEGVNLLSTGYQKIPKERATGSFTEVDNRLFKNQVSTNVLDRLPGIAVGIIVDKGTSLTKPQFMIRGLSTIRGPKSPLIVIDNFPYDGDLGNINPNIVENITILKDASAASIWGARAANGVIVITTKTGKFNQPTSFNFTMNTIVTGKPDLSYIKQISSADFIELEQELFSRGFYNTDINSSSHPVISPVVALLDKEKKGLVDHSAVIEQLNKWKQIDMREEFKRYMYKASINTQYAFDVSGGSNRFSWSYNLGYDDNEGNLDERYKRINSRIQNTWQPNDAIKFNYSIQYNATETKSGRTPYGTVSMKNNNAVPYMQLADEFGNGLPVFAGYNQDYKIALGNGKLLDWNYYPLTDWQHNISSSKNNEIIIAAGLNYKIMKGLDMDLKYQFQNNIGVAENLQDEKSYYTINYINRFTQLNSNGSLTYAVPRGSIYGRSVSHLRVNNLRTQLNYGTNWNKSQINGLGGIEIRDINNEYMNNRFYGYNTNNHTAGVVDFTKPYPVITGGNSFIDNLNAMGETTNRFVSVFANAAYIYDKRLIFSASARRDASNLFGLKTNNQWNPFWSGGLAWIISNEEFYKWDTLPKLKIRSSYGYNGNVDPAMVAVSTVSYSANNSIYTGTKMAQFSNYFNPNLKWETIKTFNLGLEFSSKNSRVSGSIDYFNKKGSNLFGQTPMDYTTGITSMLWNVAGMKSNGADIELRTLNINSKIQWSSLINFSVAKEKVTKYFLSNTVGRQFVVSPIPISGVEGLPVYSIFAYKWAGLDPATGDPQGYLNGEISKDYAKITGVGTDLKDLQYFGSAVPTLYGSFINTISFKNFTLDLGVTYKLGYWFRRSSINYTNLYRDWAGHSDYALRWQKPGDELITNVPSNIYKTNTNRDAFYAGSSILVEKGDHVRLQFINFNYSLSQEMLNNLPLKSLDLYCNISNIGLLWKATKQDIDPDFSLGNNTLKAPLTIAFGLKTKF</sequence>
<dbReference type="EMBL" id="CP060203">
    <property type="protein sequence ID" value="QNS41642.1"/>
    <property type="molecule type" value="Genomic_DNA"/>
</dbReference>
<keyword evidence="3 8" id="KW-1134">Transmembrane beta strand</keyword>
<keyword evidence="7 8" id="KW-0998">Cell outer membrane</keyword>
<evidence type="ECO:0000256" key="7">
    <source>
        <dbReference type="ARBA" id="ARBA00023237"/>
    </source>
</evidence>
<keyword evidence="4 8" id="KW-0812">Transmembrane</keyword>
<evidence type="ECO:0000259" key="11">
    <source>
        <dbReference type="Pfam" id="PF07715"/>
    </source>
</evidence>
<accession>A0A7H1DXD4</accession>
<evidence type="ECO:0000256" key="1">
    <source>
        <dbReference type="ARBA" id="ARBA00004571"/>
    </source>
</evidence>
<evidence type="ECO:0000313" key="12">
    <source>
        <dbReference type="EMBL" id="QNS41642.1"/>
    </source>
</evidence>
<dbReference type="AlphaFoldDB" id="A0A7H1DXD4"/>
<dbReference type="InterPro" id="IPR012910">
    <property type="entry name" value="Plug_dom"/>
</dbReference>
<keyword evidence="13" id="KW-1185">Reference proteome</keyword>
<dbReference type="NCBIfam" id="TIGR04056">
    <property type="entry name" value="OMP_RagA_SusC"/>
    <property type="match status" value="1"/>
</dbReference>
<dbReference type="Proteomes" id="UP000516438">
    <property type="component" value="Chromosome"/>
</dbReference>
<protein>
    <submittedName>
        <fullName evidence="12">SusC/RagA family TonB-linked outer membrane protein</fullName>
    </submittedName>
</protein>
<dbReference type="InterPro" id="IPR000531">
    <property type="entry name" value="Beta-barrel_TonB"/>
</dbReference>
<dbReference type="GO" id="GO:0009279">
    <property type="term" value="C:cell outer membrane"/>
    <property type="evidence" value="ECO:0007669"/>
    <property type="project" value="UniProtKB-SubCell"/>
</dbReference>
<keyword evidence="2 8" id="KW-0813">Transport</keyword>
<evidence type="ECO:0000256" key="2">
    <source>
        <dbReference type="ARBA" id="ARBA00022448"/>
    </source>
</evidence>
<evidence type="ECO:0000256" key="5">
    <source>
        <dbReference type="ARBA" id="ARBA00023077"/>
    </source>
</evidence>
<dbReference type="InterPro" id="IPR008969">
    <property type="entry name" value="CarboxyPept-like_regulatory"/>
</dbReference>
<dbReference type="NCBIfam" id="TIGR04057">
    <property type="entry name" value="SusC_RagA_signa"/>
    <property type="match status" value="1"/>
</dbReference>
<comment type="subcellular location">
    <subcellularLocation>
        <location evidence="1 8">Cell outer membrane</location>
        <topology evidence="1 8">Multi-pass membrane protein</topology>
    </subcellularLocation>
</comment>
<dbReference type="InterPro" id="IPR036942">
    <property type="entry name" value="Beta-barrel_TonB_sf"/>
</dbReference>
<dbReference type="RefSeq" id="WP_188321400.1">
    <property type="nucleotide sequence ID" value="NZ_CP060203.1"/>
</dbReference>
<evidence type="ECO:0000256" key="9">
    <source>
        <dbReference type="RuleBase" id="RU003357"/>
    </source>
</evidence>
<dbReference type="SUPFAM" id="SSF56935">
    <property type="entry name" value="Porins"/>
    <property type="match status" value="1"/>
</dbReference>
<proteinExistence type="inferred from homology"/>
<name>A0A7H1DXD4_9FLAO</name>
<evidence type="ECO:0000313" key="13">
    <source>
        <dbReference type="Proteomes" id="UP000516438"/>
    </source>
</evidence>
<evidence type="ECO:0000259" key="10">
    <source>
        <dbReference type="Pfam" id="PF00593"/>
    </source>
</evidence>
<comment type="similarity">
    <text evidence="8 9">Belongs to the TonB-dependent receptor family.</text>
</comment>
<dbReference type="InterPro" id="IPR039426">
    <property type="entry name" value="TonB-dep_rcpt-like"/>
</dbReference>
<organism evidence="12 13">
    <name type="scientific">Chryseobacterium manosquense</name>
    <dbReference type="NCBI Taxonomy" id="2754694"/>
    <lineage>
        <taxon>Bacteria</taxon>
        <taxon>Pseudomonadati</taxon>
        <taxon>Bacteroidota</taxon>
        <taxon>Flavobacteriia</taxon>
        <taxon>Flavobacteriales</taxon>
        <taxon>Weeksellaceae</taxon>
        <taxon>Chryseobacterium group</taxon>
        <taxon>Chryseobacterium</taxon>
    </lineage>
</organism>
<dbReference type="Gene3D" id="2.60.40.1120">
    <property type="entry name" value="Carboxypeptidase-like, regulatory domain"/>
    <property type="match status" value="1"/>
</dbReference>
<dbReference type="Pfam" id="PF13715">
    <property type="entry name" value="CarbopepD_reg_2"/>
    <property type="match status" value="1"/>
</dbReference>
<feature type="domain" description="TonB-dependent receptor-like beta-barrel" evidence="10">
    <location>
        <begin position="435"/>
        <end position="929"/>
    </location>
</feature>
<dbReference type="KEGG" id="cmaq:H0S70_01210"/>
<dbReference type="InterPro" id="IPR023997">
    <property type="entry name" value="TonB-dep_OMP_SusC/RagA_CS"/>
</dbReference>
<evidence type="ECO:0000256" key="8">
    <source>
        <dbReference type="PROSITE-ProRule" id="PRU01360"/>
    </source>
</evidence>
<dbReference type="InterPro" id="IPR037066">
    <property type="entry name" value="Plug_dom_sf"/>
</dbReference>
<evidence type="ECO:0000256" key="3">
    <source>
        <dbReference type="ARBA" id="ARBA00022452"/>
    </source>
</evidence>
<dbReference type="Gene3D" id="2.170.130.10">
    <property type="entry name" value="TonB-dependent receptor, plug domain"/>
    <property type="match status" value="1"/>
</dbReference>
<dbReference type="Pfam" id="PF07715">
    <property type="entry name" value="Plug"/>
    <property type="match status" value="1"/>
</dbReference>
<dbReference type="Pfam" id="PF00593">
    <property type="entry name" value="TonB_dep_Rec_b-barrel"/>
    <property type="match status" value="1"/>
</dbReference>
<reference evidence="12 13" key="1">
    <citation type="submission" date="2020-07" db="EMBL/GenBank/DDBJ databases">
        <title>Complete genome and description of Chryseobacterium manosquense strain Marseille-Q2069 sp. nov.</title>
        <authorList>
            <person name="Boxberger M."/>
        </authorList>
    </citation>
    <scope>NUCLEOTIDE SEQUENCE [LARGE SCALE GENOMIC DNA]</scope>
    <source>
        <strain evidence="12 13">Marseille-Q2069</strain>
    </source>
</reference>
<dbReference type="Gene3D" id="2.40.170.20">
    <property type="entry name" value="TonB-dependent receptor, beta-barrel domain"/>
    <property type="match status" value="1"/>
</dbReference>
<dbReference type="InterPro" id="IPR023996">
    <property type="entry name" value="TonB-dep_OMP_SusC/RagA"/>
</dbReference>
<keyword evidence="5 9" id="KW-0798">TonB box</keyword>
<dbReference type="SUPFAM" id="SSF49464">
    <property type="entry name" value="Carboxypeptidase regulatory domain-like"/>
    <property type="match status" value="1"/>
</dbReference>